<dbReference type="InterPro" id="IPR050991">
    <property type="entry name" value="ECM_Regulatory_Proteins"/>
</dbReference>
<feature type="region of interest" description="Disordered" evidence="2">
    <location>
        <begin position="4212"/>
        <end position="4250"/>
    </location>
</feature>
<dbReference type="SUPFAM" id="SSF49265">
    <property type="entry name" value="Fibronectin type III"/>
    <property type="match status" value="17"/>
</dbReference>
<feature type="domain" description="Fibronectin type-III" evidence="4">
    <location>
        <begin position="1591"/>
        <end position="1688"/>
    </location>
</feature>
<dbReference type="PRINTS" id="PR00014">
    <property type="entry name" value="FNTYPEIII"/>
</dbReference>
<feature type="domain" description="Fibronectin type-III" evidence="4">
    <location>
        <begin position="1259"/>
        <end position="1354"/>
    </location>
</feature>
<dbReference type="FunFam" id="2.60.40.10:FF:002271">
    <property type="entry name" value="Myotactin form A"/>
    <property type="match status" value="1"/>
</dbReference>
<feature type="domain" description="Fibronectin type-III" evidence="4">
    <location>
        <begin position="2806"/>
        <end position="2907"/>
    </location>
</feature>
<feature type="domain" description="Fibronectin type-III" evidence="4">
    <location>
        <begin position="2694"/>
        <end position="2801"/>
    </location>
</feature>
<feature type="domain" description="Fibronectin type-III" evidence="4">
    <location>
        <begin position="1993"/>
        <end position="2088"/>
    </location>
</feature>
<feature type="domain" description="Fibronectin type-III" evidence="4">
    <location>
        <begin position="407"/>
        <end position="500"/>
    </location>
</feature>
<feature type="domain" description="Fibronectin type-III" evidence="4">
    <location>
        <begin position="1164"/>
        <end position="1255"/>
    </location>
</feature>
<dbReference type="FunFam" id="2.60.40.10:FF:002076">
    <property type="entry name" value="Myotactin form A"/>
    <property type="match status" value="1"/>
</dbReference>
<keyword evidence="3" id="KW-0812">Transmembrane</keyword>
<feature type="domain" description="Fibronectin type-III" evidence="4">
    <location>
        <begin position="1791"/>
        <end position="1883"/>
    </location>
</feature>
<feature type="domain" description="Fibronectin type-III" evidence="4">
    <location>
        <begin position="3538"/>
        <end position="3632"/>
    </location>
</feature>
<feature type="domain" description="Fibronectin type-III" evidence="4">
    <location>
        <begin position="2496"/>
        <end position="2595"/>
    </location>
</feature>
<feature type="compositionally biased region" description="Basic and acidic residues" evidence="2">
    <location>
        <begin position="4224"/>
        <end position="4242"/>
    </location>
</feature>
<keyword evidence="3" id="KW-1133">Transmembrane helix</keyword>
<feature type="region of interest" description="Disordered" evidence="2">
    <location>
        <begin position="2381"/>
        <end position="2405"/>
    </location>
</feature>
<feature type="domain" description="Fibronectin type-III" evidence="4">
    <location>
        <begin position="201"/>
        <end position="300"/>
    </location>
</feature>
<feature type="domain" description="Fibronectin type-III" evidence="4">
    <location>
        <begin position="963"/>
        <end position="1056"/>
    </location>
</feature>
<comment type="caution">
    <text evidence="5">The sequence shown here is derived from an EMBL/GenBank/DDBJ whole genome shotgun (WGS) entry which is preliminary data.</text>
</comment>
<protein>
    <recommendedName>
        <fullName evidence="4">Fibronectin type-III domain-containing protein</fullName>
    </recommendedName>
</protein>
<feature type="compositionally biased region" description="Polar residues" evidence="2">
    <location>
        <begin position="1240"/>
        <end position="1254"/>
    </location>
</feature>
<feature type="transmembrane region" description="Helical" evidence="3">
    <location>
        <begin position="3884"/>
        <end position="3908"/>
    </location>
</feature>
<feature type="domain" description="Fibronectin type-III" evidence="4">
    <location>
        <begin position="1059"/>
        <end position="1157"/>
    </location>
</feature>
<feature type="domain" description="Fibronectin type-III" evidence="4">
    <location>
        <begin position="2403"/>
        <end position="2495"/>
    </location>
</feature>
<evidence type="ECO:0000256" key="3">
    <source>
        <dbReference type="SAM" id="Phobius"/>
    </source>
</evidence>
<dbReference type="InterPro" id="IPR013783">
    <property type="entry name" value="Ig-like_fold"/>
</dbReference>
<dbReference type="FunFam" id="2.60.40.10:FF:002270">
    <property type="entry name" value="Myotactin form B"/>
    <property type="match status" value="1"/>
</dbReference>
<dbReference type="FunFam" id="2.60.40.10:FF:001900">
    <property type="entry name" value="Myotactin form B"/>
    <property type="match status" value="1"/>
</dbReference>
<dbReference type="Proteomes" id="UP001432322">
    <property type="component" value="Unassembled WGS sequence"/>
</dbReference>
<name>A0AAV5VFU3_9BILA</name>
<evidence type="ECO:0000313" key="6">
    <source>
        <dbReference type="Proteomes" id="UP001432322"/>
    </source>
</evidence>
<feature type="domain" description="Fibronectin type-III" evidence="4">
    <location>
        <begin position="1887"/>
        <end position="1991"/>
    </location>
</feature>
<dbReference type="FunFam" id="2.60.40.10:FF:000028">
    <property type="entry name" value="Neuronal cell adhesion molecule"/>
    <property type="match status" value="3"/>
</dbReference>
<dbReference type="EMBL" id="BTSY01000003">
    <property type="protein sequence ID" value="GMT18236.1"/>
    <property type="molecule type" value="Genomic_DNA"/>
</dbReference>
<organism evidence="5 6">
    <name type="scientific">Pristionchus fissidentatus</name>
    <dbReference type="NCBI Taxonomy" id="1538716"/>
    <lineage>
        <taxon>Eukaryota</taxon>
        <taxon>Metazoa</taxon>
        <taxon>Ecdysozoa</taxon>
        <taxon>Nematoda</taxon>
        <taxon>Chromadorea</taxon>
        <taxon>Rhabditida</taxon>
        <taxon>Rhabditina</taxon>
        <taxon>Diplogasteromorpha</taxon>
        <taxon>Diplogasteroidea</taxon>
        <taxon>Neodiplogasteridae</taxon>
        <taxon>Pristionchus</taxon>
    </lineage>
</organism>
<feature type="region of interest" description="Disordered" evidence="2">
    <location>
        <begin position="1974"/>
        <end position="1993"/>
    </location>
</feature>
<dbReference type="InterPro" id="IPR003961">
    <property type="entry name" value="FN3_dom"/>
</dbReference>
<dbReference type="FunFam" id="2.60.40.10:FF:001802">
    <property type="entry name" value="Myotactin form A"/>
    <property type="match status" value="2"/>
</dbReference>
<accession>A0AAV5VFU3</accession>
<dbReference type="PROSITE" id="PS50853">
    <property type="entry name" value="FN3"/>
    <property type="match status" value="28"/>
</dbReference>
<feature type="domain" description="Fibronectin type-III" evidence="4">
    <location>
        <begin position="2093"/>
        <end position="2197"/>
    </location>
</feature>
<feature type="domain" description="Fibronectin type-III" evidence="4">
    <location>
        <begin position="3333"/>
        <end position="3429"/>
    </location>
</feature>
<feature type="domain" description="Fibronectin type-III" evidence="4">
    <location>
        <begin position="2912"/>
        <end position="3009"/>
    </location>
</feature>
<dbReference type="InterPro" id="IPR036116">
    <property type="entry name" value="FN3_sf"/>
</dbReference>
<feature type="domain" description="Fibronectin type-III" evidence="4">
    <location>
        <begin position="107"/>
        <end position="197"/>
    </location>
</feature>
<feature type="non-terminal residue" evidence="5">
    <location>
        <position position="1"/>
    </location>
</feature>
<feature type="domain" description="Fibronectin type-III" evidence="4">
    <location>
        <begin position="2299"/>
        <end position="2398"/>
    </location>
</feature>
<evidence type="ECO:0000259" key="4">
    <source>
        <dbReference type="PROSITE" id="PS50853"/>
    </source>
</evidence>
<dbReference type="Gene3D" id="2.60.40.10">
    <property type="entry name" value="Immunoglobulins"/>
    <property type="match status" value="30"/>
</dbReference>
<feature type="domain" description="Fibronectin type-III" evidence="4">
    <location>
        <begin position="1691"/>
        <end position="1786"/>
    </location>
</feature>
<sequence>RRGAESLLTVEWEGIQTGDHPESDVKGFLVEYRQEREKMWQVHAGIIPYKGPNHQYRVQIAKLPTNTAYFVRIKVLGSNNDVIVETPEIRARNEIVSYKCDADELTAPRSPIVSKSGAFALALEWQEPECGIIGEYQIELIGVDAQFDLHRQTVTKPSVSISNLLPGTMYQFRVRAADRNRNFGPWSELLAATTEGHKSAEINDIRVVYQSEGEIQIEWSPMEHEKLQNYEVMLTESGPDPTDNKEAKRVERVRLPAGTTSFILSTLKPGTKYHIGVSAIVDREPIRISRIDASTGTQAVKELEQDMTVTEDGDSLYSVHWELPSNLAADHFIVEYRLPNETVWRAGETVNIGSGHQFRASLHSLTSVPVFGVRLTAVDKTGNALARTDETTVGKAASTSCLGLAGLPTGVVGRPAGSGVLRFDWRKPECDESAAPIDGYEYMLWDSSSAPPQTASYIGNNAVTRDGLQPNKAYSFKVRSRSGNGHSAWSPITAAETDATSTHDSLNLHNLRLFLFPPDAYLTWTPSAPLLHISHFKLALKEAGATRWTRYVARPARFACPHDADATPGAFCHRLFGVFDGVHYLARVTYNLTNGAWSAHGAQLHFSLVETSQGAAAAAGLQLTQPRIEQQGALTVVYWTAQGDASNVYSYQVEIRKETETEWRKAGTVIRNEPSQTHYRESLGNLPVSPLYYIRVRALDSSLTTVSTSAAASFSVDCHVPLSPDNVRVERVSAETVRVSWSAPTDDEACQPFFTVSGTIDGRQMSRRVPGFERSVELDGSGKDYVIEVRMLNVDGSGPASAQMRLTGNERSFRLKRSVCDPVRDFWCDGFNNAQLAVRPAGTGKCATSSSRGRSPSPLAALCSTPRVSTRNGDLVVEWRSEGDGRGVHGYRVQYRTDQSGWNPYGQLVPYIGDEKDYAQTLTGLQRGHSYYMHIQVLDRNSYVMYTSPEASATSACAAPSQAPSHLAVEAPDASHVRVAWALPPQSTWGCADITFEIQVDEPRGVHAAPQRVAGGSTSHVFSAHPGQQWTLRMRTINSAGHSAWTAPATVKTPAAGEAIVGPTVSHRQGVPTVTWQSKESHDDLIESFILEWKEQNEENWRQHANALPYTGWQRPYSMDLSGLPKGKTYVVRVIAKDHNRANAFVSPSVTLQTEQQCTPPRRAPTNLQVSPLGPTQMRLTWAPLHESEWGCDRLWYIVKYATARNSGTRNMTAGENAVVFDSDPYTKWTFEVKSANPAGESQWSRAQSSQTQDAAPGPVSGLRVSAIGSDSLQLSWAPPAQPNGQVTSYEITYQLTSKGMCEEVREQPRTVIADRTSFVLTGLQPHSRYRVGVAAKTTMAGERVAQEAQTEQAIPTAAPIHIRVEETMESDASVSWQAPPCLQTHGEITEYEFEAVPLDRRFPPNSNTVRGTTRTRITGLLPGTDYNLRIRAYTTKGPGPWSHETRFQTAAAAASSTPPLVKVVGTGADSAHVMWHSPPSNQPDMYNKYKCRYGITGQQQREEKTFPAQSPCSQELIRRQQVPPPPPGSRMHCGRIDRLQQNQTYDFQTQINPNRRKSKCKPTRFKVSACRRDNKCSPYTPPETSRITEGPVGVDTVYKISGNDKSLTVGWRVRPDDVPRVTAFKLHITPTDGRSHPQTFSLDRSTYQYRIDNLSPSTHYNVTVQASTNREWCGGTSTLMATDAEALTALTGAPRVIAEMPTSVTISWDNHNRNAGSFIVEYKLDGGAWTEHPRRVPARPGQTTYESVVDGLPTNTVVDLRVKVVSNRNEQSPPSPEVRARTKCSPPATPPQGIRVDSPSPSEVRVSWARPAKDSWQCDQLNIEIAYKVGNQPEKVVPVPGEVTDYTFPAEPNQRWVIKLRATNQMGSSPYSPDYTITTRQGSPGAVRDLRVQALGPNEVRVNWRPPAEQRGQIVGYDISYRLKHRLACPEEEPRDVSRDFVTVYNHKDVDYTLTGLLPYSLYEVKVRARTTELGPEETKEVATEQQPPSAPPINLQLSYALERSLSFAWEPVECSQRHGHITNYEYEIVGQDDWAKLERQISNTSDTKITIDGLTPYTKYVMRVKAYNSIGGGPNTENLDVRTAKADAPLPPQDLVVAQEGTEFFMVSWLPPYPPYGPHSHYKLRYQLLGTDGWNEVEKGVKDPIIACPGESPRFCYNVTELDPGRQYRVQVSCKIEEGSYGPWSSIVIANTLQVLPDAPRAIELIERTDHSLHIRWLPPLDPQNLITQYRVSIVSLDDVNDQKRTHLVDHPTLTYLFENLQPETSYNISISAGTKRGFGPEIWTRYSTDLFKVPIVFTAPVVTPDGAHALDVAWTAVADSKNRIKGYLIEIRNSETGQWQEIGGMIPHEGSKTKFEKKLTGLDPDTLYFVRIKVVDKSNRTSGPSPEATGRTGCAAPTSPPANVQLASPNSGQVRTTWQAPAQGSWRCGAIRYKLEFTDGSNPRATLDLPSSAIEKTFDSKPNTKWTVRIRTENDVGQSPWSNELTLTTAEGAPGQVTGLKANPDGPNTATVTWNPPSEPNGQITGYTVVYNLKSLGECGPRSAQPLEKHAKTPEVSLDNLLPDATYEVHVIAHTSLAGPRSEIITFTTEESAPTGAPQHVKVGSVTANRADVNWQQPECEKRNGKITSYEYELETQDSWGENKTDTSRSERVTFDALIPFTRYRIRVKAQNKEGDGPFSEWVHFVTASSAPGLPTDLKEEGTFPHAIEVSWLPPTPPHGIIDSYRIRHTKSEQLNYKEVRVDTDRLLCSEARNRDRFCYRISDLDPEENYTIQVAAHTEGGAWSDWSEPLDARTQQQNIPVLERELTIIETKPNSITVGWEGLPADLSQHVVGYVLEYKDADAEKWQEVESGVVRHRATNNNYKVPVRGLDTATEYFFRLRVVGKNDKRGQPGPELRAMTNCGKPEEPPQNIKMESLDFEKVRISWDPPAEETWQCDDVEFVIEYVNTTGRGDLVVPTDANNEMVLDTLPGTKWDIKMRTQTVEEGEKPQQSRWSDRVTLTTMSLPGELFVKVEPKGTKEALVIWDLIDKSRKWDYGVDISYRLKSLGGCSEQLTGAQEPINVLNVQDKEHLLTDLKPGSTYEITVTPRRPPSLPSSIVSPKTVRHFTTGADIPTGAPQNVQSTVRKDTELGFKWEAPECASKNGNITQYEFELAGLDEWNEGIKEGVTPRLNTLINELQPGSLYSLKVRAYTAEGPGPWSDSLEIRTTGSELGPPRELTAVQTKATSIQLTWLPPYPEKAIVTAYKIRYSPRADDSNPTEIEISGDGLSCSGYKSPMLTNDNLCTTVKNLVPATTYRFAVQGRAASGNWGEWSSDYFSTTRKDDNEMLGGSLKLLSAGSDNLKVKWTPPAVIGEKIDSYQLFISVASQLDEHPNEHGTPGTQTDYHFRGLQPVTQYNVTVEGTSGGSKLWFISNVFSTTDHAEGLLDWLAAPTDLRLIEKSETMLHVDWVPPEIFDEEKRELLTHYRVTIAPFDHRTGKTGAQKNYTVPVPGNSIKFEGLTPATIYNITVQGGTSSGYGHVLWGVYSTLAPGERHILKLKYRTPTSLHVEWDPVWGNSHRGYILTAKSLHSVFKDVRINTVKQFEVDAKSTEFTINGLHPSTMYNVTLRPKDQQDGAWGAYATLPPGWFVVKNLKQCDKTNFAVSLSWEPVDQNQGTHYQVRYLRLKDREAAWQEETARETKYLLCPKDGCGRHCYLVFNLPNAPGEYVFQVRAMVDGQWNMWKSSAKQVVSEPVEVRRSCCIVPPPYFVENIGAVGTNWEIDVTPAQTEDNVQRYYVVVDERDPAGDTNWTELTDKVTAKKLNIPYYVAASFNRETLPEQTKLKIGDGTVHGGYLNYPLEKGKKYNYEVYTLWNVTGDPLIGRLRDVKGLWSFIPWKWIAPLLFGLFLVITIMCCLWCFGTLAATPFVAAGWPWWWLLLLLLLLLLLILLCCCILWCLQGRYRSRKEHRRMVTNGQHVPLLGEEKTGMESNLRGLEERLEKMRGDLAGMFLSRNDFEDAYIRGFKEANKLGSGSAAKRRMEEEYGQYGDRFKEGYSKGLRDAGMTGMSTSMYNLATRQGGPGFSNGFMHGYKDGNGGLFGDRVTPSIISRLEQEYAGQEDFKQGYIDGFKEGVAHRTGQTRFEDSRRLQQSLTELTERLTSLEKTRGDEIHSTKIYHVYNQQEGGAGYTSTGAQLAHELEELNSRSRTSTLRKHYTPGDYLKQASEADYNSLSRRNRSLSESRLARDTSETRESSRSRYASGMADSSYITRSAADKAAFNTDTYSKRYNYLRSRSDLGSPRRYASQTLLDGSRPGPSTPHAKRDAIFTLQRELDTLSRSPDFGSQRGYESGGAAYDTIRSRSTAAGRGFSNYDYEAASSSAAAAAGVAGSSTVTSTAVRYPVSTTVKAGAAAATAAGEAGSAAARGMYYHNNGYSNSQHSHQYYHGEDRWTDNLINIVHEPMHHTMDRIRKYSSSAANLGTDEAAKELVEEKYHSSYKEEHSTSGR</sequence>
<dbReference type="PANTHER" id="PTHR46708">
    <property type="entry name" value="TENASCIN"/>
    <property type="match status" value="1"/>
</dbReference>
<evidence type="ECO:0000256" key="2">
    <source>
        <dbReference type="SAM" id="MobiDB-lite"/>
    </source>
</evidence>
<feature type="domain" description="Fibronectin type-III" evidence="4">
    <location>
        <begin position="2201"/>
        <end position="2297"/>
    </location>
</feature>
<feature type="region of interest" description="Disordered" evidence="2">
    <location>
        <begin position="1240"/>
        <end position="1261"/>
    </location>
</feature>
<dbReference type="Pfam" id="PF00041">
    <property type="entry name" value="fn3"/>
    <property type="match status" value="20"/>
</dbReference>
<gene>
    <name evidence="5" type="ORF">PFISCL1PPCAC_9533</name>
</gene>
<evidence type="ECO:0000313" key="5">
    <source>
        <dbReference type="EMBL" id="GMT18236.1"/>
    </source>
</evidence>
<feature type="domain" description="Fibronectin type-III" evidence="4">
    <location>
        <begin position="1359"/>
        <end position="1453"/>
    </location>
</feature>
<keyword evidence="3" id="KW-0472">Membrane</keyword>
<keyword evidence="1" id="KW-0677">Repeat</keyword>
<feature type="domain" description="Fibronectin type-III" evidence="4">
    <location>
        <begin position="3436"/>
        <end position="3537"/>
    </location>
</feature>
<feature type="domain" description="Fibronectin type-III" evidence="4">
    <location>
        <begin position="2600"/>
        <end position="2693"/>
    </location>
</feature>
<evidence type="ECO:0000256" key="1">
    <source>
        <dbReference type="ARBA" id="ARBA00022737"/>
    </source>
</evidence>
<feature type="region of interest" description="Disordered" evidence="2">
    <location>
        <begin position="1768"/>
        <end position="1802"/>
    </location>
</feature>
<feature type="region of interest" description="Disordered" evidence="2">
    <location>
        <begin position="2893"/>
        <end position="2915"/>
    </location>
</feature>
<reference evidence="5" key="1">
    <citation type="submission" date="2023-10" db="EMBL/GenBank/DDBJ databases">
        <title>Genome assembly of Pristionchus species.</title>
        <authorList>
            <person name="Yoshida K."/>
            <person name="Sommer R.J."/>
        </authorList>
    </citation>
    <scope>NUCLEOTIDE SEQUENCE</scope>
    <source>
        <strain evidence="5">RS5133</strain>
    </source>
</reference>
<feature type="domain" description="Fibronectin type-III" evidence="4">
    <location>
        <begin position="3219"/>
        <end position="3328"/>
    </location>
</feature>
<feature type="transmembrane region" description="Helical" evidence="3">
    <location>
        <begin position="3920"/>
        <end position="3944"/>
    </location>
</feature>
<feature type="domain" description="Fibronectin type-III" evidence="4">
    <location>
        <begin position="723"/>
        <end position="811"/>
    </location>
</feature>
<keyword evidence="6" id="KW-1185">Reference proteome</keyword>
<dbReference type="SMART" id="SM00060">
    <property type="entry name" value="FN3"/>
    <property type="match status" value="32"/>
</dbReference>
<feature type="domain" description="Fibronectin type-III" evidence="4">
    <location>
        <begin position="3121"/>
        <end position="3215"/>
    </location>
</feature>
<proteinExistence type="predicted"/>
<feature type="compositionally biased region" description="Basic and acidic residues" evidence="2">
    <location>
        <begin position="1974"/>
        <end position="1984"/>
    </location>
</feature>
<dbReference type="CDD" id="cd00063">
    <property type="entry name" value="FN3"/>
    <property type="match status" value="29"/>
</dbReference>
<feature type="region of interest" description="Disordered" evidence="2">
    <location>
        <begin position="1501"/>
        <end position="1531"/>
    </location>
</feature>
<dbReference type="PANTHER" id="PTHR46708:SF2">
    <property type="entry name" value="FIBRONECTIN TYPE-III DOMAIN-CONTAINING PROTEIN"/>
    <property type="match status" value="1"/>
</dbReference>